<sequence>MTVSNQSFEQQSIQPRLMDYITEDKLRETLPDVSVSYGVVKIESKEDPFRFVEFIFRKSAHLFAYGLLATFACVAFIPYPNKPRFRWIALISLLSVIIVASIDELNQAQMDSRTGAFQDVVLDFVGGCLALTIIGLIIWKKRSKAKRKER</sequence>
<protein>
    <submittedName>
        <fullName evidence="3">VanZ family protein</fullName>
    </submittedName>
</protein>
<dbReference type="Proteomes" id="UP001235840">
    <property type="component" value="Unassembled WGS sequence"/>
</dbReference>
<keyword evidence="1" id="KW-0812">Transmembrane</keyword>
<comment type="caution">
    <text evidence="3">The sequence shown here is derived from an EMBL/GenBank/DDBJ whole genome shotgun (WGS) entry which is preliminary data.</text>
</comment>
<dbReference type="EMBL" id="JAUSTY010000008">
    <property type="protein sequence ID" value="MDQ0166368.1"/>
    <property type="molecule type" value="Genomic_DNA"/>
</dbReference>
<keyword evidence="1" id="KW-0472">Membrane</keyword>
<keyword evidence="1" id="KW-1133">Transmembrane helix</keyword>
<feature type="transmembrane region" description="Helical" evidence="1">
    <location>
        <begin position="122"/>
        <end position="139"/>
    </location>
</feature>
<keyword evidence="4" id="KW-1185">Reference proteome</keyword>
<feature type="transmembrane region" description="Helical" evidence="1">
    <location>
        <begin position="85"/>
        <end position="102"/>
    </location>
</feature>
<feature type="domain" description="VanZ-like" evidence="2">
    <location>
        <begin position="43"/>
        <end position="136"/>
    </location>
</feature>
<dbReference type="InterPro" id="IPR006976">
    <property type="entry name" value="VanZ-like"/>
</dbReference>
<accession>A0ABT9VZF9</accession>
<reference evidence="3 4" key="1">
    <citation type="submission" date="2023-07" db="EMBL/GenBank/DDBJ databases">
        <title>Genomic Encyclopedia of Type Strains, Phase IV (KMG-IV): sequencing the most valuable type-strain genomes for metagenomic binning, comparative biology and taxonomic classification.</title>
        <authorList>
            <person name="Goeker M."/>
        </authorList>
    </citation>
    <scope>NUCLEOTIDE SEQUENCE [LARGE SCALE GENOMIC DNA]</scope>
    <source>
        <strain evidence="3 4">DSM 12751</strain>
    </source>
</reference>
<evidence type="ECO:0000256" key="1">
    <source>
        <dbReference type="SAM" id="Phobius"/>
    </source>
</evidence>
<evidence type="ECO:0000259" key="2">
    <source>
        <dbReference type="Pfam" id="PF04892"/>
    </source>
</evidence>
<evidence type="ECO:0000313" key="4">
    <source>
        <dbReference type="Proteomes" id="UP001235840"/>
    </source>
</evidence>
<gene>
    <name evidence="3" type="ORF">J2S11_002272</name>
</gene>
<dbReference type="Pfam" id="PF04892">
    <property type="entry name" value="VanZ"/>
    <property type="match status" value="1"/>
</dbReference>
<feature type="transmembrane region" description="Helical" evidence="1">
    <location>
        <begin position="60"/>
        <end position="78"/>
    </location>
</feature>
<dbReference type="NCBIfam" id="NF037970">
    <property type="entry name" value="vanZ_1"/>
    <property type="match status" value="1"/>
</dbReference>
<proteinExistence type="predicted"/>
<organism evidence="3 4">
    <name type="scientific">Caldalkalibacillus horti</name>
    <dbReference type="NCBI Taxonomy" id="77523"/>
    <lineage>
        <taxon>Bacteria</taxon>
        <taxon>Bacillati</taxon>
        <taxon>Bacillota</taxon>
        <taxon>Bacilli</taxon>
        <taxon>Bacillales</taxon>
        <taxon>Bacillaceae</taxon>
        <taxon>Caldalkalibacillus</taxon>
    </lineage>
</organism>
<name>A0ABT9VZF9_9BACI</name>
<evidence type="ECO:0000313" key="3">
    <source>
        <dbReference type="EMBL" id="MDQ0166368.1"/>
    </source>
</evidence>